<proteinExistence type="predicted"/>
<keyword evidence="1" id="KW-0732">Signal</keyword>
<dbReference type="EnsemblMetazoa" id="SMAR006297-RA">
    <property type="protein sequence ID" value="SMAR006297-PA"/>
    <property type="gene ID" value="SMAR006297"/>
</dbReference>
<feature type="signal peptide" evidence="1">
    <location>
        <begin position="1"/>
        <end position="16"/>
    </location>
</feature>
<reference evidence="2" key="2">
    <citation type="submission" date="2015-02" db="UniProtKB">
        <authorList>
            <consortium name="EnsemblMetazoa"/>
        </authorList>
    </citation>
    <scope>IDENTIFICATION</scope>
</reference>
<dbReference type="Proteomes" id="UP000014500">
    <property type="component" value="Unassembled WGS sequence"/>
</dbReference>
<protein>
    <submittedName>
        <fullName evidence="2">Uncharacterized protein</fullName>
    </submittedName>
</protein>
<reference evidence="3" key="1">
    <citation type="submission" date="2011-05" db="EMBL/GenBank/DDBJ databases">
        <authorList>
            <person name="Richards S.R."/>
            <person name="Qu J."/>
            <person name="Jiang H."/>
            <person name="Jhangiani S.N."/>
            <person name="Agravi P."/>
            <person name="Goodspeed R."/>
            <person name="Gross S."/>
            <person name="Mandapat C."/>
            <person name="Jackson L."/>
            <person name="Mathew T."/>
            <person name="Pu L."/>
            <person name="Thornton R."/>
            <person name="Saada N."/>
            <person name="Wilczek-Boney K.B."/>
            <person name="Lee S."/>
            <person name="Kovar C."/>
            <person name="Wu Y."/>
            <person name="Scherer S.E."/>
            <person name="Worley K.C."/>
            <person name="Muzny D.M."/>
            <person name="Gibbs R."/>
        </authorList>
    </citation>
    <scope>NUCLEOTIDE SEQUENCE</scope>
    <source>
        <strain evidence="3">Brora</strain>
    </source>
</reference>
<dbReference type="HOGENOM" id="CLU_2561177_0_0_1"/>
<keyword evidence="3" id="KW-1185">Reference proteome</keyword>
<sequence length="82" mass="8687">MIKYIAFILILSFAAANRNKGNSGGPYLISYPMPIPFIGYNNHGSGGGGHDGGYGGSYSSHGGPYLIDANDVIWAEPPKGYY</sequence>
<organism evidence="2 3">
    <name type="scientific">Strigamia maritima</name>
    <name type="common">European centipede</name>
    <name type="synonym">Geophilus maritimus</name>
    <dbReference type="NCBI Taxonomy" id="126957"/>
    <lineage>
        <taxon>Eukaryota</taxon>
        <taxon>Metazoa</taxon>
        <taxon>Ecdysozoa</taxon>
        <taxon>Arthropoda</taxon>
        <taxon>Myriapoda</taxon>
        <taxon>Chilopoda</taxon>
        <taxon>Pleurostigmophora</taxon>
        <taxon>Geophilomorpha</taxon>
        <taxon>Linotaeniidae</taxon>
        <taxon>Strigamia</taxon>
    </lineage>
</organism>
<dbReference type="AlphaFoldDB" id="T1IYI6"/>
<name>T1IYI6_STRMM</name>
<accession>T1IYI6</accession>
<evidence type="ECO:0000256" key="1">
    <source>
        <dbReference type="SAM" id="SignalP"/>
    </source>
</evidence>
<evidence type="ECO:0000313" key="3">
    <source>
        <dbReference type="Proteomes" id="UP000014500"/>
    </source>
</evidence>
<evidence type="ECO:0000313" key="2">
    <source>
        <dbReference type="EnsemblMetazoa" id="SMAR006297-PA"/>
    </source>
</evidence>
<feature type="chain" id="PRO_5004590060" evidence="1">
    <location>
        <begin position="17"/>
        <end position="82"/>
    </location>
</feature>
<dbReference type="EMBL" id="JH431683">
    <property type="status" value="NOT_ANNOTATED_CDS"/>
    <property type="molecule type" value="Genomic_DNA"/>
</dbReference>